<dbReference type="AlphaFoldDB" id="A0A6J7KDR2"/>
<name>A0A6J7KDR2_9ZZZZ</name>
<dbReference type="NCBIfam" id="NF005559">
    <property type="entry name" value="PRK07231.1"/>
    <property type="match status" value="1"/>
</dbReference>
<evidence type="ECO:0000256" key="2">
    <source>
        <dbReference type="ARBA" id="ARBA00023002"/>
    </source>
</evidence>
<dbReference type="PRINTS" id="PR00081">
    <property type="entry name" value="GDHRDH"/>
</dbReference>
<dbReference type="InterPro" id="IPR002347">
    <property type="entry name" value="SDR_fam"/>
</dbReference>
<evidence type="ECO:0000256" key="1">
    <source>
        <dbReference type="ARBA" id="ARBA00006484"/>
    </source>
</evidence>
<dbReference type="Pfam" id="PF13561">
    <property type="entry name" value="adh_short_C2"/>
    <property type="match status" value="1"/>
</dbReference>
<evidence type="ECO:0000313" key="3">
    <source>
        <dbReference type="EMBL" id="CAB4953033.1"/>
    </source>
</evidence>
<dbReference type="InterPro" id="IPR036291">
    <property type="entry name" value="NAD(P)-bd_dom_sf"/>
</dbReference>
<comment type="similarity">
    <text evidence="1">Belongs to the short-chain dehydrogenases/reductases (SDR) family.</text>
</comment>
<gene>
    <name evidence="3" type="ORF">UFOPK3789_00811</name>
</gene>
<accession>A0A6J7KDR2</accession>
<keyword evidence="2" id="KW-0560">Oxidoreductase</keyword>
<dbReference type="FunFam" id="3.40.50.720:FF:000084">
    <property type="entry name" value="Short-chain dehydrogenase reductase"/>
    <property type="match status" value="1"/>
</dbReference>
<protein>
    <submittedName>
        <fullName evidence="3">Unannotated protein</fullName>
    </submittedName>
</protein>
<dbReference type="SUPFAM" id="SSF51735">
    <property type="entry name" value="NAD(P)-binding Rossmann-fold domains"/>
    <property type="match status" value="1"/>
</dbReference>
<reference evidence="3" key="1">
    <citation type="submission" date="2020-05" db="EMBL/GenBank/DDBJ databases">
        <authorList>
            <person name="Chiriac C."/>
            <person name="Salcher M."/>
            <person name="Ghai R."/>
            <person name="Kavagutti S V."/>
        </authorList>
    </citation>
    <scope>NUCLEOTIDE SEQUENCE</scope>
</reference>
<dbReference type="EMBL" id="CAFBNL010000037">
    <property type="protein sequence ID" value="CAB4953033.1"/>
    <property type="molecule type" value="Genomic_DNA"/>
</dbReference>
<dbReference type="PANTHER" id="PTHR42760:SF115">
    <property type="entry name" value="3-OXOACYL-[ACYL-CARRIER-PROTEIN] REDUCTASE FABG"/>
    <property type="match status" value="1"/>
</dbReference>
<dbReference type="PRINTS" id="PR00080">
    <property type="entry name" value="SDRFAMILY"/>
</dbReference>
<dbReference type="Gene3D" id="3.40.50.720">
    <property type="entry name" value="NAD(P)-binding Rossmann-like Domain"/>
    <property type="match status" value="1"/>
</dbReference>
<sequence length="259" mass="26887">MSPIDSTNTFRLDGRVAIVTGASSGLGQRFATVLAGAGAHVVITARRTDRLKTLAEQLSSEHVDVSPIALDLSDPDSAGELVTFASERFGRLDILVNNAGTSSESAALDISVEEFRRVVEMNLVSPFAVAQAAGRLMTAAGSGSIINIASQFGSVGARAALSAYSASKGGLVNLTRHLAAEWAHTGVRVNAIAPGYFASEMTEKVFSDAKVNKWVTRNTPLGRTGNEGELDGALLYLASEASSFVTGSVLAVDGGWTAV</sequence>
<dbReference type="PANTHER" id="PTHR42760">
    <property type="entry name" value="SHORT-CHAIN DEHYDROGENASES/REDUCTASES FAMILY MEMBER"/>
    <property type="match status" value="1"/>
</dbReference>
<proteinExistence type="inferred from homology"/>
<dbReference type="GO" id="GO:0016616">
    <property type="term" value="F:oxidoreductase activity, acting on the CH-OH group of donors, NAD or NADP as acceptor"/>
    <property type="evidence" value="ECO:0007669"/>
    <property type="project" value="TreeGrafter"/>
</dbReference>
<organism evidence="3">
    <name type="scientific">freshwater metagenome</name>
    <dbReference type="NCBI Taxonomy" id="449393"/>
    <lineage>
        <taxon>unclassified sequences</taxon>
        <taxon>metagenomes</taxon>
        <taxon>ecological metagenomes</taxon>
    </lineage>
</organism>